<dbReference type="GO" id="GO:0003723">
    <property type="term" value="F:RNA binding"/>
    <property type="evidence" value="ECO:0007669"/>
    <property type="project" value="UniProtKB-UniRule"/>
</dbReference>
<evidence type="ECO:0000259" key="2">
    <source>
        <dbReference type="PROSITE" id="PS50102"/>
    </source>
</evidence>
<dbReference type="InterPro" id="IPR035979">
    <property type="entry name" value="RBD_domain_sf"/>
</dbReference>
<evidence type="ECO:0000256" key="1">
    <source>
        <dbReference type="PROSITE-ProRule" id="PRU00176"/>
    </source>
</evidence>
<dbReference type="OrthoDB" id="6730379at2759"/>
<dbReference type="EMBL" id="CAJVPL010002088">
    <property type="protein sequence ID" value="CAG8598859.1"/>
    <property type="molecule type" value="Genomic_DNA"/>
</dbReference>
<feature type="domain" description="RRM" evidence="2">
    <location>
        <begin position="31"/>
        <end position="93"/>
    </location>
</feature>
<proteinExistence type="predicted"/>
<comment type="caution">
    <text evidence="3">The sequence shown here is derived from an EMBL/GenBank/DDBJ whole genome shotgun (WGS) entry which is preliminary data.</text>
</comment>
<keyword evidence="4" id="KW-1185">Reference proteome</keyword>
<dbReference type="CDD" id="cd00590">
    <property type="entry name" value="RRM_SF"/>
    <property type="match status" value="1"/>
</dbReference>
<name>A0A9N9CHA1_9GLOM</name>
<protein>
    <submittedName>
        <fullName evidence="3">12989_t:CDS:1</fullName>
    </submittedName>
</protein>
<evidence type="ECO:0000313" key="3">
    <source>
        <dbReference type="EMBL" id="CAG8598859.1"/>
    </source>
</evidence>
<organism evidence="3 4">
    <name type="scientific">Ambispora gerdemannii</name>
    <dbReference type="NCBI Taxonomy" id="144530"/>
    <lineage>
        <taxon>Eukaryota</taxon>
        <taxon>Fungi</taxon>
        <taxon>Fungi incertae sedis</taxon>
        <taxon>Mucoromycota</taxon>
        <taxon>Glomeromycotina</taxon>
        <taxon>Glomeromycetes</taxon>
        <taxon>Archaeosporales</taxon>
        <taxon>Ambisporaceae</taxon>
        <taxon>Ambispora</taxon>
    </lineage>
</organism>
<keyword evidence="1" id="KW-0694">RNA-binding</keyword>
<dbReference type="SUPFAM" id="SSF54928">
    <property type="entry name" value="RNA-binding domain, RBD"/>
    <property type="match status" value="1"/>
</dbReference>
<dbReference type="Gene3D" id="3.30.70.330">
    <property type="match status" value="1"/>
</dbReference>
<dbReference type="InterPro" id="IPR000504">
    <property type="entry name" value="RRM_dom"/>
</dbReference>
<reference evidence="3" key="1">
    <citation type="submission" date="2021-06" db="EMBL/GenBank/DDBJ databases">
        <authorList>
            <person name="Kallberg Y."/>
            <person name="Tangrot J."/>
            <person name="Rosling A."/>
        </authorList>
    </citation>
    <scope>NUCLEOTIDE SEQUENCE</scope>
    <source>
        <strain evidence="3">MT106</strain>
    </source>
</reference>
<evidence type="ECO:0000313" key="4">
    <source>
        <dbReference type="Proteomes" id="UP000789831"/>
    </source>
</evidence>
<dbReference type="InterPro" id="IPR012677">
    <property type="entry name" value="Nucleotide-bd_a/b_plait_sf"/>
</dbReference>
<dbReference type="AlphaFoldDB" id="A0A9N9CHA1"/>
<dbReference type="PROSITE" id="PS50102">
    <property type="entry name" value="RRM"/>
    <property type="match status" value="1"/>
</dbReference>
<sequence length="93" mass="10598">MSDRAFALYNNCTEKFSLHLNDPNNGPDKAPNAFVLEVKQFSTKTDLYAYFQTFGPIYSLKIHSDPANGRPRGRAYIQYFNKADAEQALDKMV</sequence>
<dbReference type="Pfam" id="PF00076">
    <property type="entry name" value="RRM_1"/>
    <property type="match status" value="1"/>
</dbReference>
<gene>
    <name evidence="3" type="ORF">AGERDE_LOCUS8996</name>
</gene>
<dbReference type="Proteomes" id="UP000789831">
    <property type="component" value="Unassembled WGS sequence"/>
</dbReference>
<accession>A0A9N9CHA1</accession>